<comment type="catalytic activity">
    <reaction evidence="7">
        <text>an N-acyl-L-alpha-aminoacyl-tRNA + H2O = an N-acyl-L-amino acid + a tRNA + H(+)</text>
        <dbReference type="Rhea" id="RHEA:54448"/>
        <dbReference type="Rhea" id="RHEA-COMP:10123"/>
        <dbReference type="Rhea" id="RHEA-COMP:13883"/>
        <dbReference type="ChEBI" id="CHEBI:15377"/>
        <dbReference type="ChEBI" id="CHEBI:15378"/>
        <dbReference type="ChEBI" id="CHEBI:59874"/>
        <dbReference type="ChEBI" id="CHEBI:78442"/>
        <dbReference type="ChEBI" id="CHEBI:138191"/>
        <dbReference type="EC" id="3.1.1.29"/>
    </reaction>
</comment>
<name>A0A1F8GE79_9BACT</name>
<comment type="caution">
    <text evidence="9">The sequence shown here is derived from an EMBL/GenBank/DDBJ whole genome shotgun (WGS) entry which is preliminary data.</text>
</comment>
<dbReference type="Gene3D" id="3.40.50.1470">
    <property type="entry name" value="Peptidyl-tRNA hydrolase"/>
    <property type="match status" value="1"/>
</dbReference>
<dbReference type="SUPFAM" id="SSF53178">
    <property type="entry name" value="Peptidyl-tRNA hydrolase-like"/>
    <property type="match status" value="2"/>
</dbReference>
<evidence type="ECO:0000256" key="1">
    <source>
        <dbReference type="ARBA" id="ARBA00013260"/>
    </source>
</evidence>
<protein>
    <recommendedName>
        <fullName evidence="6 7">Peptidyl-tRNA hydrolase</fullName>
        <ecNumber evidence="1 7">3.1.1.29</ecNumber>
    </recommendedName>
</protein>
<evidence type="ECO:0000313" key="10">
    <source>
        <dbReference type="Proteomes" id="UP000178911"/>
    </source>
</evidence>
<evidence type="ECO:0000256" key="4">
    <source>
        <dbReference type="ARBA" id="ARBA00022884"/>
    </source>
</evidence>
<dbReference type="InterPro" id="IPR018171">
    <property type="entry name" value="Pept_tRNA_hydro_CS"/>
</dbReference>
<dbReference type="EMBL" id="MGKJ01000016">
    <property type="protein sequence ID" value="OGN23687.1"/>
    <property type="molecule type" value="Genomic_DNA"/>
</dbReference>
<dbReference type="Proteomes" id="UP000178911">
    <property type="component" value="Unassembled WGS sequence"/>
</dbReference>
<dbReference type="EC" id="3.1.1.29" evidence="1 7"/>
<evidence type="ECO:0000256" key="2">
    <source>
        <dbReference type="ARBA" id="ARBA00022555"/>
    </source>
</evidence>
<gene>
    <name evidence="9" type="ORF">A3A13_00030</name>
</gene>
<dbReference type="PROSITE" id="PS01195">
    <property type="entry name" value="PEPT_TRNA_HYDROL_1"/>
    <property type="match status" value="1"/>
</dbReference>
<dbReference type="AlphaFoldDB" id="A0A1F8GE79"/>
<keyword evidence="4" id="KW-0694">RNA-binding</keyword>
<reference evidence="9 10" key="1">
    <citation type="journal article" date="2016" name="Nat. Commun.">
        <title>Thousands of microbial genomes shed light on interconnected biogeochemical processes in an aquifer system.</title>
        <authorList>
            <person name="Anantharaman K."/>
            <person name="Brown C.T."/>
            <person name="Hug L.A."/>
            <person name="Sharon I."/>
            <person name="Castelle C.J."/>
            <person name="Probst A.J."/>
            <person name="Thomas B.C."/>
            <person name="Singh A."/>
            <person name="Wilkins M.J."/>
            <person name="Karaoz U."/>
            <person name="Brodie E.L."/>
            <person name="Williams K.H."/>
            <person name="Hubbard S.S."/>
            <person name="Banfield J.F."/>
        </authorList>
    </citation>
    <scope>NUCLEOTIDE SEQUENCE [LARGE SCALE GENOMIC DNA]</scope>
</reference>
<dbReference type="CDD" id="cd00462">
    <property type="entry name" value="PTH"/>
    <property type="match status" value="1"/>
</dbReference>
<keyword evidence="2" id="KW-0820">tRNA-binding</keyword>
<organism evidence="9 10">
    <name type="scientific">Candidatus Yanofskybacteria bacterium RIFCSPLOWO2_01_FULL_43_22</name>
    <dbReference type="NCBI Taxonomy" id="1802695"/>
    <lineage>
        <taxon>Bacteria</taxon>
        <taxon>Candidatus Yanofskyibacteriota</taxon>
    </lineage>
</organism>
<dbReference type="NCBIfam" id="TIGR00447">
    <property type="entry name" value="pth"/>
    <property type="match status" value="1"/>
</dbReference>
<dbReference type="PANTHER" id="PTHR17224:SF1">
    <property type="entry name" value="PEPTIDYL-TRNA HYDROLASE"/>
    <property type="match status" value="1"/>
</dbReference>
<proteinExistence type="inferred from homology"/>
<dbReference type="Pfam" id="PF01195">
    <property type="entry name" value="Pept_tRNA_hydro"/>
    <property type="match status" value="1"/>
</dbReference>
<sequence>MAKIKLIIGIGNPDQEYQNTRHNVGFMFLDYLAKTRDPEQQQAVYGAGKGPRTTASCIRGRQETRDKIIWEFDKKSNSLITKVRIETAPTQKGRGSDRSVGVILAKPQTYVNKSGEAVKKLATSYKLQATSLIVVQDDLDIPFGNTKMSFDKNSGGHKGVESIMRSLKTKKFHRLRIGIAAKSLQKARQQSEKKRDEFVVDYVLSGFSKSESEKLKEVFKEVYQKLTQLL</sequence>
<evidence type="ECO:0000256" key="7">
    <source>
        <dbReference type="RuleBase" id="RU000673"/>
    </source>
</evidence>
<accession>A0A1F8GE79</accession>
<evidence type="ECO:0000256" key="5">
    <source>
        <dbReference type="ARBA" id="ARBA00038063"/>
    </source>
</evidence>
<evidence type="ECO:0000256" key="6">
    <source>
        <dbReference type="ARBA" id="ARBA00050038"/>
    </source>
</evidence>
<evidence type="ECO:0000256" key="3">
    <source>
        <dbReference type="ARBA" id="ARBA00022801"/>
    </source>
</evidence>
<dbReference type="InterPro" id="IPR001328">
    <property type="entry name" value="Pept_tRNA_hydro"/>
</dbReference>
<dbReference type="GO" id="GO:0000049">
    <property type="term" value="F:tRNA binding"/>
    <property type="evidence" value="ECO:0007669"/>
    <property type="project" value="UniProtKB-KW"/>
</dbReference>
<evidence type="ECO:0000256" key="8">
    <source>
        <dbReference type="RuleBase" id="RU004320"/>
    </source>
</evidence>
<dbReference type="STRING" id="1802695.A3A13_00030"/>
<dbReference type="GO" id="GO:0004045">
    <property type="term" value="F:peptidyl-tRNA hydrolase activity"/>
    <property type="evidence" value="ECO:0007669"/>
    <property type="project" value="UniProtKB-EC"/>
</dbReference>
<evidence type="ECO:0000313" key="9">
    <source>
        <dbReference type="EMBL" id="OGN23687.1"/>
    </source>
</evidence>
<dbReference type="InterPro" id="IPR036416">
    <property type="entry name" value="Pept_tRNA_hydro_sf"/>
</dbReference>
<dbReference type="PANTHER" id="PTHR17224">
    <property type="entry name" value="PEPTIDYL-TRNA HYDROLASE"/>
    <property type="match status" value="1"/>
</dbReference>
<keyword evidence="3 7" id="KW-0378">Hydrolase</keyword>
<comment type="similarity">
    <text evidence="5 8">Belongs to the PTH family.</text>
</comment>